<proteinExistence type="predicted"/>
<dbReference type="EMBL" id="CP000875">
    <property type="protein sequence ID" value="ABX03190.1"/>
    <property type="molecule type" value="Genomic_DNA"/>
</dbReference>
<accession>A9AVB2</accession>
<evidence type="ECO:0000313" key="1">
    <source>
        <dbReference type="EMBL" id="ABX03190.1"/>
    </source>
</evidence>
<dbReference type="KEGG" id="hau:Haur_0542"/>
<dbReference type="STRING" id="316274.Haur_0542"/>
<dbReference type="HOGENOM" id="CLU_666940_0_0_0"/>
<keyword evidence="2" id="KW-1185">Reference proteome</keyword>
<sequence>MTFVLGFKRFTYLGISMMQPLTNISKAVDRIIESLPQLQPVLESTTYRLGDDSIIIRNKYPEYRNQLKLHKDLLSNIILEELDNKEFNFIIDESDINFIEFDRISSKRSVSKNINHNFNIENNINLNFYTSQSIDVIDSGISQYLDDFKKRMVWPHYKIIRKKENSSKIVYEISFISIGELGFITDMTGKIYLRKIGGGGFNIKYINPFHIKDNIDKLVEFHLEEFDKIKKWHNFEIDILESSIDSSRNIIVISREIFEYIEYSLKEDEIIEDNDLYRINRNNEYYVNLDRIKELSKIQSKDFDITKLVKLCLELNISFSNECYFAAIFILRAIIDHIPPIFGHINFDNVVSNYKGNSGKKILNHLLVTLKNTAHINIHKPISRKEIIPNRQQVDFKSEIDFLLSEIIQELS</sequence>
<organism evidence="1 2">
    <name type="scientific">Herpetosiphon aurantiacus (strain ATCC 23779 / DSM 785 / 114-95)</name>
    <dbReference type="NCBI Taxonomy" id="316274"/>
    <lineage>
        <taxon>Bacteria</taxon>
        <taxon>Bacillati</taxon>
        <taxon>Chloroflexota</taxon>
        <taxon>Chloroflexia</taxon>
        <taxon>Herpetosiphonales</taxon>
        <taxon>Herpetosiphonaceae</taxon>
        <taxon>Herpetosiphon</taxon>
    </lineage>
</organism>
<dbReference type="Proteomes" id="UP000000787">
    <property type="component" value="Chromosome"/>
</dbReference>
<name>A9AVB2_HERA2</name>
<dbReference type="AlphaFoldDB" id="A9AVB2"/>
<dbReference type="eggNOG" id="ENOG50331F0">
    <property type="taxonomic scope" value="Bacteria"/>
</dbReference>
<dbReference type="InParanoid" id="A9AVB2"/>
<dbReference type="BioCyc" id="HAUR316274:GHYA-551-MONOMER"/>
<protein>
    <submittedName>
        <fullName evidence="1">Uncharacterized protein</fullName>
    </submittedName>
</protein>
<reference evidence="1 2" key="1">
    <citation type="journal article" date="2011" name="Stand. Genomic Sci.">
        <title>Complete genome sequence of the filamentous gliding predatory bacterium Herpetosiphon aurantiacus type strain (114-95(T)).</title>
        <authorList>
            <person name="Kiss H."/>
            <person name="Nett M."/>
            <person name="Domin N."/>
            <person name="Martin K."/>
            <person name="Maresca J.A."/>
            <person name="Copeland A."/>
            <person name="Lapidus A."/>
            <person name="Lucas S."/>
            <person name="Berry K.W."/>
            <person name="Glavina Del Rio T."/>
            <person name="Dalin E."/>
            <person name="Tice H."/>
            <person name="Pitluck S."/>
            <person name="Richardson P."/>
            <person name="Bruce D."/>
            <person name="Goodwin L."/>
            <person name="Han C."/>
            <person name="Detter J.C."/>
            <person name="Schmutz J."/>
            <person name="Brettin T."/>
            <person name="Land M."/>
            <person name="Hauser L."/>
            <person name="Kyrpides N.C."/>
            <person name="Ivanova N."/>
            <person name="Goker M."/>
            <person name="Woyke T."/>
            <person name="Klenk H.P."/>
            <person name="Bryant D.A."/>
        </authorList>
    </citation>
    <scope>NUCLEOTIDE SEQUENCE [LARGE SCALE GENOMIC DNA]</scope>
    <source>
        <strain evidence="2">ATCC 23779 / DSM 785 / 114-95</strain>
    </source>
</reference>
<evidence type="ECO:0000313" key="2">
    <source>
        <dbReference type="Proteomes" id="UP000000787"/>
    </source>
</evidence>
<gene>
    <name evidence="1" type="ordered locus">Haur_0542</name>
</gene>